<dbReference type="Proteomes" id="UP000828048">
    <property type="component" value="Chromosome 7"/>
</dbReference>
<dbReference type="EMBL" id="CM037157">
    <property type="protein sequence ID" value="KAH7849065.1"/>
    <property type="molecule type" value="Genomic_DNA"/>
</dbReference>
<proteinExistence type="predicted"/>
<evidence type="ECO:0000313" key="1">
    <source>
        <dbReference type="EMBL" id="KAH7849065.1"/>
    </source>
</evidence>
<comment type="caution">
    <text evidence="1">The sequence shown here is derived from an EMBL/GenBank/DDBJ whole genome shotgun (WGS) entry which is preliminary data.</text>
</comment>
<evidence type="ECO:0000313" key="2">
    <source>
        <dbReference type="Proteomes" id="UP000828048"/>
    </source>
</evidence>
<organism evidence="1 2">
    <name type="scientific">Vaccinium darrowii</name>
    <dbReference type="NCBI Taxonomy" id="229202"/>
    <lineage>
        <taxon>Eukaryota</taxon>
        <taxon>Viridiplantae</taxon>
        <taxon>Streptophyta</taxon>
        <taxon>Embryophyta</taxon>
        <taxon>Tracheophyta</taxon>
        <taxon>Spermatophyta</taxon>
        <taxon>Magnoliopsida</taxon>
        <taxon>eudicotyledons</taxon>
        <taxon>Gunneridae</taxon>
        <taxon>Pentapetalae</taxon>
        <taxon>asterids</taxon>
        <taxon>Ericales</taxon>
        <taxon>Ericaceae</taxon>
        <taxon>Vaccinioideae</taxon>
        <taxon>Vaccinieae</taxon>
        <taxon>Vaccinium</taxon>
    </lineage>
</organism>
<reference evidence="1 2" key="1">
    <citation type="journal article" date="2021" name="Hortic Res">
        <title>High-quality reference genome and annotation aids understanding of berry development for evergreen blueberry (Vaccinium darrowii).</title>
        <authorList>
            <person name="Yu J."/>
            <person name="Hulse-Kemp A.M."/>
            <person name="Babiker E."/>
            <person name="Staton M."/>
        </authorList>
    </citation>
    <scope>NUCLEOTIDE SEQUENCE [LARGE SCALE GENOMIC DNA]</scope>
    <source>
        <strain evidence="2">cv. NJ 8807/NJ 8810</strain>
        <tissue evidence="1">Young leaf</tissue>
    </source>
</reference>
<keyword evidence="2" id="KW-1185">Reference proteome</keyword>
<name>A0ACB7Y6H2_9ERIC</name>
<protein>
    <submittedName>
        <fullName evidence="1">Uncharacterized protein</fullName>
    </submittedName>
</protein>
<sequence>MAKLVEKAKEVVAEKVEKMKQPEATIEDVDFVDVSSDAVTYNAKVSVKNPYSLPIPIHEVSYTLKSKGRVIASGTVPHPGTLKADDTTLLNVQMKMPHDVMVSLATDVGADWDIDYDLEMGLKVDLPLIKNFTIPITSKGDIRLPTLSDPSFPMTNESGINLPTLSSFPKK</sequence>
<accession>A0ACB7Y6H2</accession>
<gene>
    <name evidence="1" type="ORF">Vadar_012435</name>
</gene>